<evidence type="ECO:0000313" key="3">
    <source>
        <dbReference type="EMBL" id="KIH89712.1"/>
    </source>
</evidence>
<dbReference type="InterPro" id="IPR021476">
    <property type="entry name" value="Egh16-like"/>
</dbReference>
<evidence type="ECO:0000256" key="1">
    <source>
        <dbReference type="SAM" id="MobiDB-lite"/>
    </source>
</evidence>
<accession>A0A0C2IXH7</accession>
<feature type="compositionally biased region" description="Low complexity" evidence="1">
    <location>
        <begin position="230"/>
        <end position="268"/>
    </location>
</feature>
<dbReference type="VEuPathDB" id="FungiDB:SPBR_07728"/>
<feature type="compositionally biased region" description="Basic residues" evidence="1">
    <location>
        <begin position="269"/>
        <end position="282"/>
    </location>
</feature>
<proteinExistence type="predicted"/>
<evidence type="ECO:0000313" key="4">
    <source>
        <dbReference type="Proteomes" id="UP000031575"/>
    </source>
</evidence>
<dbReference type="AlphaFoldDB" id="A0A0C2IXH7"/>
<dbReference type="GeneID" id="63680903"/>
<feature type="region of interest" description="Disordered" evidence="1">
    <location>
        <begin position="230"/>
        <end position="282"/>
    </location>
</feature>
<comment type="caution">
    <text evidence="3">The sequence shown here is derived from an EMBL/GenBank/DDBJ whole genome shotgun (WGS) entry which is preliminary data.</text>
</comment>
<dbReference type="HOGENOM" id="CLU_047729_2_0_1"/>
<keyword evidence="4" id="KW-1185">Reference proteome</keyword>
<keyword evidence="2" id="KW-0732">Signal</keyword>
<dbReference type="RefSeq" id="XP_040617722.1">
    <property type="nucleotide sequence ID" value="XM_040765982.1"/>
</dbReference>
<protein>
    <submittedName>
        <fullName evidence="3">Cell surface protein</fullName>
    </submittedName>
</protein>
<reference evidence="3 4" key="1">
    <citation type="journal article" date="2014" name="BMC Genomics">
        <title>Comparative genomics of the major fungal agents of human and animal Sporotrichosis: Sporothrix schenckii and Sporothrix brasiliensis.</title>
        <authorList>
            <person name="Teixeira M.M."/>
            <person name="de Almeida L.G."/>
            <person name="Kubitschek-Barreira P."/>
            <person name="Alves F.L."/>
            <person name="Kioshima E.S."/>
            <person name="Abadio A.K."/>
            <person name="Fernandes L."/>
            <person name="Derengowski L.S."/>
            <person name="Ferreira K.S."/>
            <person name="Souza R.C."/>
            <person name="Ruiz J.C."/>
            <person name="de Andrade N.C."/>
            <person name="Paes H.C."/>
            <person name="Nicola A.M."/>
            <person name="Albuquerque P."/>
            <person name="Gerber A.L."/>
            <person name="Martins V.P."/>
            <person name="Peconick L.D."/>
            <person name="Neto A.V."/>
            <person name="Chaucanez C.B."/>
            <person name="Silva P.A."/>
            <person name="Cunha O.L."/>
            <person name="de Oliveira F.F."/>
            <person name="dos Santos T.C."/>
            <person name="Barros A.L."/>
            <person name="Soares M.A."/>
            <person name="de Oliveira L.M."/>
            <person name="Marini M.M."/>
            <person name="Villalobos-Duno H."/>
            <person name="Cunha M.M."/>
            <person name="de Hoog S."/>
            <person name="da Silveira J.F."/>
            <person name="Henrissat B."/>
            <person name="Nino-Vega G.A."/>
            <person name="Cisalpino P.S."/>
            <person name="Mora-Montes H.M."/>
            <person name="Almeida S.R."/>
            <person name="Stajich J.E."/>
            <person name="Lopes-Bezerra L.M."/>
            <person name="Vasconcelos A.T."/>
            <person name="Felipe M.S."/>
        </authorList>
    </citation>
    <scope>NUCLEOTIDE SEQUENCE [LARGE SCALE GENOMIC DNA]</scope>
    <source>
        <strain evidence="3 4">5110</strain>
    </source>
</reference>
<feature type="chain" id="PRO_5002162819" evidence="2">
    <location>
        <begin position="19"/>
        <end position="282"/>
    </location>
</feature>
<evidence type="ECO:0000256" key="2">
    <source>
        <dbReference type="SAM" id="SignalP"/>
    </source>
</evidence>
<dbReference type="Pfam" id="PF11327">
    <property type="entry name" value="Egh16-like"/>
    <property type="match status" value="1"/>
</dbReference>
<dbReference type="PANTHER" id="PTHR34618:SF4">
    <property type="entry name" value="CAS1"/>
    <property type="match status" value="1"/>
</dbReference>
<dbReference type="PANTHER" id="PTHR34618">
    <property type="entry name" value="SURFACE PROTEIN MAS1, PUTATIVE-RELATED"/>
    <property type="match status" value="1"/>
</dbReference>
<organism evidence="3 4">
    <name type="scientific">Sporothrix brasiliensis 5110</name>
    <dbReference type="NCBI Taxonomy" id="1398154"/>
    <lineage>
        <taxon>Eukaryota</taxon>
        <taxon>Fungi</taxon>
        <taxon>Dikarya</taxon>
        <taxon>Ascomycota</taxon>
        <taxon>Pezizomycotina</taxon>
        <taxon>Sordariomycetes</taxon>
        <taxon>Sordariomycetidae</taxon>
        <taxon>Ophiostomatales</taxon>
        <taxon>Ophiostomataceae</taxon>
        <taxon>Sporothrix</taxon>
    </lineage>
</organism>
<dbReference type="EMBL" id="AWTV01000009">
    <property type="protein sequence ID" value="KIH89712.1"/>
    <property type="molecule type" value="Genomic_DNA"/>
</dbReference>
<feature type="signal peptide" evidence="2">
    <location>
        <begin position="1"/>
        <end position="18"/>
    </location>
</feature>
<sequence>MFSKIFLVALASSPLVAAHGKIAAIQGDAGGNTTGLGIQGGVVPGAGRNSKTEVDTTVFSSIKAQSNGLGRTTGQGKNTLDMVSQAQDLSGGGDLPQVSADNGSLSGVFHIVTTDGAGPLKAVLDTTGTGNFADGALMDVTTQVPGTFGNISPSGNPIRRALVAMGVIAKRAANVNKDYPVAVAVPAGTTCTGTVNGQSNVCLAKIANSNPAGPFGGVVAFQVANGAASGSTSSTSSTSSSSGSTDSAASAAAASGSASTAEAVSAKANKNKGGKRGVKFTA</sequence>
<dbReference type="Proteomes" id="UP000031575">
    <property type="component" value="Unassembled WGS sequence"/>
</dbReference>
<dbReference type="OrthoDB" id="5418436at2759"/>
<name>A0A0C2IXH7_9PEZI</name>
<gene>
    <name evidence="3" type="ORF">SPBR_07728</name>
</gene>